<dbReference type="InterPro" id="IPR008271">
    <property type="entry name" value="Ser/Thr_kinase_AS"/>
</dbReference>
<dbReference type="GeneID" id="107066038"/>
<dbReference type="Gene3D" id="1.10.510.10">
    <property type="entry name" value="Transferase(Phosphotransferase) domain 1"/>
    <property type="match status" value="1"/>
</dbReference>
<keyword evidence="5" id="KW-0067">ATP-binding</keyword>
<evidence type="ECO:0000256" key="1">
    <source>
        <dbReference type="ARBA" id="ARBA00022527"/>
    </source>
</evidence>
<accession>A0ABM1I6C1</accession>
<evidence type="ECO:0000313" key="8">
    <source>
        <dbReference type="RefSeq" id="XP_015175758.1"/>
    </source>
</evidence>
<evidence type="ECO:0000256" key="4">
    <source>
        <dbReference type="ARBA" id="ARBA00022777"/>
    </source>
</evidence>
<proteinExistence type="predicted"/>
<keyword evidence="7" id="KW-1185">Reference proteome</keyword>
<dbReference type="PROSITE" id="PS50011">
    <property type="entry name" value="PROTEIN_KINASE_DOM"/>
    <property type="match status" value="1"/>
</dbReference>
<dbReference type="SUPFAM" id="SSF56112">
    <property type="entry name" value="Protein kinase-like (PK-like)"/>
    <property type="match status" value="1"/>
</dbReference>
<dbReference type="RefSeq" id="XP_015175758.1">
    <property type="nucleotide sequence ID" value="XM_015320272.1"/>
</dbReference>
<dbReference type="Pfam" id="PF00069">
    <property type="entry name" value="Pkinase"/>
    <property type="match status" value="1"/>
</dbReference>
<evidence type="ECO:0000256" key="3">
    <source>
        <dbReference type="ARBA" id="ARBA00022741"/>
    </source>
</evidence>
<keyword evidence="3" id="KW-0547">Nucleotide-binding</keyword>
<dbReference type="InterPro" id="IPR000719">
    <property type="entry name" value="Prot_kinase_dom"/>
</dbReference>
<evidence type="ECO:0000256" key="5">
    <source>
        <dbReference type="ARBA" id="ARBA00022840"/>
    </source>
</evidence>
<keyword evidence="4" id="KW-0418">Kinase</keyword>
<dbReference type="CDD" id="cd05123">
    <property type="entry name" value="STKc_AGC"/>
    <property type="match status" value="1"/>
</dbReference>
<reference evidence="8" key="1">
    <citation type="submission" date="2025-08" db="UniProtKB">
        <authorList>
            <consortium name="RefSeq"/>
        </authorList>
    </citation>
    <scope>IDENTIFICATION</scope>
    <source>
        <tissue evidence="8">Whole body</tissue>
    </source>
</reference>
<dbReference type="PANTHER" id="PTHR24355">
    <property type="entry name" value="G PROTEIN-COUPLED RECEPTOR KINASE/RIBOSOMAL PROTEIN S6 KINASE"/>
    <property type="match status" value="1"/>
</dbReference>
<name>A0ABM1I6C1_POLDO</name>
<keyword evidence="1" id="KW-0723">Serine/threonine-protein kinase</keyword>
<evidence type="ECO:0000256" key="2">
    <source>
        <dbReference type="ARBA" id="ARBA00022679"/>
    </source>
</evidence>
<dbReference type="SMART" id="SM00220">
    <property type="entry name" value="S_TKc"/>
    <property type="match status" value="1"/>
</dbReference>
<dbReference type="Gene3D" id="3.30.200.20">
    <property type="entry name" value="Phosphorylase Kinase, domain 1"/>
    <property type="match status" value="1"/>
</dbReference>
<dbReference type="PANTHER" id="PTHR24355:SF1">
    <property type="entry name" value="RIBOSOMAL PROTEIN S6 KINASE-RELATED PROTEIN"/>
    <property type="match status" value="1"/>
</dbReference>
<dbReference type="Proteomes" id="UP000694924">
    <property type="component" value="Unplaced"/>
</dbReference>
<gene>
    <name evidence="8" type="primary">LOC107066038</name>
</gene>
<keyword evidence="2" id="KW-0808">Transferase</keyword>
<evidence type="ECO:0000259" key="6">
    <source>
        <dbReference type="PROSITE" id="PS50011"/>
    </source>
</evidence>
<dbReference type="InterPro" id="IPR011009">
    <property type="entry name" value="Kinase-like_dom_sf"/>
</dbReference>
<dbReference type="PROSITE" id="PS00108">
    <property type="entry name" value="PROTEIN_KINASE_ST"/>
    <property type="match status" value="1"/>
</dbReference>
<feature type="domain" description="Protein kinase" evidence="6">
    <location>
        <begin position="107"/>
        <end position="365"/>
    </location>
</feature>
<organism evidence="7 8">
    <name type="scientific">Polistes dominula</name>
    <name type="common">European paper wasp</name>
    <name type="synonym">Vespa dominula</name>
    <dbReference type="NCBI Taxonomy" id="743375"/>
    <lineage>
        <taxon>Eukaryota</taxon>
        <taxon>Metazoa</taxon>
        <taxon>Ecdysozoa</taxon>
        <taxon>Arthropoda</taxon>
        <taxon>Hexapoda</taxon>
        <taxon>Insecta</taxon>
        <taxon>Pterygota</taxon>
        <taxon>Neoptera</taxon>
        <taxon>Endopterygota</taxon>
        <taxon>Hymenoptera</taxon>
        <taxon>Apocrita</taxon>
        <taxon>Aculeata</taxon>
        <taxon>Vespoidea</taxon>
        <taxon>Vespidae</taxon>
        <taxon>Polistinae</taxon>
        <taxon>Polistini</taxon>
        <taxon>Polistes</taxon>
    </lineage>
</organism>
<protein>
    <submittedName>
        <fullName evidence="8">Serine/threonine-protein kinase S6KL-like isoform X1</fullName>
    </submittedName>
</protein>
<evidence type="ECO:0000313" key="7">
    <source>
        <dbReference type="Proteomes" id="UP000694924"/>
    </source>
</evidence>
<dbReference type="InterPro" id="IPR045270">
    <property type="entry name" value="STKc_AGC"/>
</dbReference>
<sequence>MTFYVILPHDISCLLLFNWMGNSNVKKKYYDHQKYASQYSLIDIIGGSCAGSTRSSHVETKSYSRSSCRSLVHSSLSSSKTAWPIPRSEAIFLPEFKVRKMTLNAEYSFLALIAKGAYGRVYKVQNRETKQVFALKVIAKAQIVTENAIAQAKQEVDIQRMVGHHPFIVNSTHRWQSRKTLYILTDYISGGELFSLVEKYGCLPEEVVRIYVAEIALAIDFLHNAGVVHRDLKATNILLDEEGHAVIIDFGLSKWLNRQQRTNTFCGTPEYMAPEILKRLPYGQEVDWWSLGVLMCFLLTHRYPSIAPCELFSDRSEQNCPVPPGTLPPDAKLSPAATDLLKRLLQPEPSLRLRSILTLQTLAFYMGHNLQSYMYKKKSPFKLLGQSNTNDSSNAQMHLDFADFDFVAGNPRMYGMIH</sequence>